<comment type="caution">
    <text evidence="1">The sequence shown here is derived from an EMBL/GenBank/DDBJ whole genome shotgun (WGS) entry which is preliminary data.</text>
</comment>
<organism evidence="1 2">
    <name type="scientific">Irpex rosettiformis</name>
    <dbReference type="NCBI Taxonomy" id="378272"/>
    <lineage>
        <taxon>Eukaryota</taxon>
        <taxon>Fungi</taxon>
        <taxon>Dikarya</taxon>
        <taxon>Basidiomycota</taxon>
        <taxon>Agaricomycotina</taxon>
        <taxon>Agaricomycetes</taxon>
        <taxon>Polyporales</taxon>
        <taxon>Irpicaceae</taxon>
        <taxon>Irpex</taxon>
    </lineage>
</organism>
<name>A0ACB8U8E4_9APHY</name>
<proteinExistence type="predicted"/>
<dbReference type="Proteomes" id="UP001055072">
    <property type="component" value="Unassembled WGS sequence"/>
</dbReference>
<gene>
    <name evidence="1" type="ORF">BDY19DRAFT_991945</name>
</gene>
<keyword evidence="2" id="KW-1185">Reference proteome</keyword>
<dbReference type="EMBL" id="MU274907">
    <property type="protein sequence ID" value="KAI0090500.1"/>
    <property type="molecule type" value="Genomic_DNA"/>
</dbReference>
<reference evidence="1" key="1">
    <citation type="journal article" date="2021" name="Environ. Microbiol.">
        <title>Gene family expansions and transcriptome signatures uncover fungal adaptations to wood decay.</title>
        <authorList>
            <person name="Hage H."/>
            <person name="Miyauchi S."/>
            <person name="Viragh M."/>
            <person name="Drula E."/>
            <person name="Min B."/>
            <person name="Chaduli D."/>
            <person name="Navarro D."/>
            <person name="Favel A."/>
            <person name="Norest M."/>
            <person name="Lesage-Meessen L."/>
            <person name="Balint B."/>
            <person name="Merenyi Z."/>
            <person name="de Eugenio L."/>
            <person name="Morin E."/>
            <person name="Martinez A.T."/>
            <person name="Baldrian P."/>
            <person name="Stursova M."/>
            <person name="Martinez M.J."/>
            <person name="Novotny C."/>
            <person name="Magnuson J.K."/>
            <person name="Spatafora J.W."/>
            <person name="Maurice S."/>
            <person name="Pangilinan J."/>
            <person name="Andreopoulos W."/>
            <person name="LaButti K."/>
            <person name="Hundley H."/>
            <person name="Na H."/>
            <person name="Kuo A."/>
            <person name="Barry K."/>
            <person name="Lipzen A."/>
            <person name="Henrissat B."/>
            <person name="Riley R."/>
            <person name="Ahrendt S."/>
            <person name="Nagy L.G."/>
            <person name="Grigoriev I.V."/>
            <person name="Martin F."/>
            <person name="Rosso M.N."/>
        </authorList>
    </citation>
    <scope>NUCLEOTIDE SEQUENCE</scope>
    <source>
        <strain evidence="1">CBS 384.51</strain>
    </source>
</reference>
<sequence>MLKRQGPFGGFKNLGSGKPVGAPKNNDKTVMTKAVMKAVLQTTVEISDVFPPLKSVVVGLNIVIEYVEKTGINQTDLENLLGRITRIKETFVVRLGDDSNNTEGLDGLTKELETIYDGLKPLQHQSRFKRIFMSSDNAGVIQEYIVKVEKALGDYQLSLLQDLYKEHISHDERTTLDSLPRAKDAGFDAGHERPGCLTGTRVEILHTLRRWASDPRARQVYWMNGYAGSGKSTIAQSFAEWLSSQHKLGASFFCSRESQLRSDYKMIIPTLAYQLAKPSHPASSKYRKALLRALKKNPDIASLTLQNQLDELIVKPVTDSKMTTILLIDALDECRDNNSTSILLSFLAEIVEHIPSLKFFITGRPETHIQSGFRLGQLHPITDVMILHEVGADTVEQDIRLFLGEKLSSIARLRADVDIPKGWPKKRDIDALTAKADGLFIFASTAVKFIHAKRHDPTDRLRMLLRSGTVHEGSTGLDELYLRILRDAFAEDSDEFVDTFRSVLGLLVVSCDLLRATTIAEILGISLSNVKTSLRFLHSVLVIPDDPTRHLRFLHKSFPDFLTNPLRCSDARFFINTDIHHFEVAQRCFELMKSSLKKNICNLPRYSMNEDLTPAQRDKCISDTTRYSCKYWADHLLADGARNAHLDDIKPSLQQFIATQQLLWFEVLSLLHELRRAVDSLDRVYDWLVSLDDPPHSLAESVKDGQRFILFGFDGIQQSVAHIYHSTIPLSPHDALLRQSVEGNNSSVEAKAVIGPERSWSNTSHTIQMSNWVRTVEYSHDGTVFAAGGNGFSHLFQSGTGERLAEFDTFHPEWIHSLSFSLDDQVLATAPDKCVRLWDVRTGVLLAEVPEHQDHVMKVAFHPSNKDWLLSIDECGRVFLWDIGSEKPRCRVSFTVEGANGKACWRRHHSVTTLLLGTRFGCIEEWRVDSKPTRLRLFLPEENVLTVRALASSHDGSLVALGSDDRIVIYNVDNATIRSSVVMKDTGPLLSLTFAPSTNVLLYGAMLGMGLYFPERKDGRIVSLPVHSDFVRCSTFSPDSRFIASGSDDKTVKILEAQLEDPDYKMDDTHHKFLIRSAHFSVDGRYVVSGSVDHTVRVWSASDGTLLRTLEGHSSWVYAATFLGSNSEYVISREVKGTMLIWDWVQDKVIYRDLVLYNTYGHFQRDFPYTHGPLGFFSINEAGGECNVWCWLIERDRGADGVHLRLVSSGSLPSTPNGDYIARLYHQTAPSDSSVSVSALTLLVECASGARFVASWRHFEDTLTFPDSSPEILTFLVDTDRQSDTINAHDKPWFIGIEKPCRQSEGNAWILDDDGRKIFWVPPVHRGFGRWYEKKLLLQANDIIVSLHNPSGAPPSLLQSGVEIRQGDYTQPSTLDSAFAGGDKLLLISYPSIAYTIRVQSHIAAIDAAKRVGIKHIYYTSLMFAGDSQADVMQAHLATERYLKESGVGYTVVREGIYSESWALYFGYWNPDRGSVVKVPYGDGGVAWVCREDLGEGTARVMVEDTYVNQTIRFTGSKAWTLSELAQLISTTLKLETPLKLEVVSLEEFKKSNSGDPWSGVEALGVSGDAGESALKQYNK</sequence>
<protein>
    <submittedName>
        <fullName evidence="1">Uncharacterized protein</fullName>
    </submittedName>
</protein>
<evidence type="ECO:0000313" key="2">
    <source>
        <dbReference type="Proteomes" id="UP001055072"/>
    </source>
</evidence>
<accession>A0ACB8U8E4</accession>
<evidence type="ECO:0000313" key="1">
    <source>
        <dbReference type="EMBL" id="KAI0090500.1"/>
    </source>
</evidence>